<feature type="domain" description="HTH hxlR-type" evidence="4">
    <location>
        <begin position="11"/>
        <end position="108"/>
    </location>
</feature>
<name>A0ABX3NQL9_9BACT</name>
<dbReference type="PROSITE" id="PS51118">
    <property type="entry name" value="HTH_HXLR"/>
    <property type="match status" value="1"/>
</dbReference>
<evidence type="ECO:0000313" key="6">
    <source>
        <dbReference type="Proteomes" id="UP000192277"/>
    </source>
</evidence>
<keyword evidence="2" id="KW-0238">DNA-binding</keyword>
<organism evidence="5 6">
    <name type="scientific">Niastella koreensis</name>
    <dbReference type="NCBI Taxonomy" id="354356"/>
    <lineage>
        <taxon>Bacteria</taxon>
        <taxon>Pseudomonadati</taxon>
        <taxon>Bacteroidota</taxon>
        <taxon>Chitinophagia</taxon>
        <taxon>Chitinophagales</taxon>
        <taxon>Chitinophagaceae</taxon>
        <taxon>Niastella</taxon>
    </lineage>
</organism>
<evidence type="ECO:0000259" key="4">
    <source>
        <dbReference type="PROSITE" id="PS51118"/>
    </source>
</evidence>
<keyword evidence="1" id="KW-0805">Transcription regulation</keyword>
<comment type="caution">
    <text evidence="5">The sequence shown here is derived from an EMBL/GenBank/DDBJ whole genome shotgun (WGS) entry which is preliminary data.</text>
</comment>
<dbReference type="PANTHER" id="PTHR33204">
    <property type="entry name" value="TRANSCRIPTIONAL REGULATOR, MARR FAMILY"/>
    <property type="match status" value="1"/>
</dbReference>
<evidence type="ECO:0000256" key="3">
    <source>
        <dbReference type="ARBA" id="ARBA00023163"/>
    </source>
</evidence>
<dbReference type="InterPro" id="IPR036388">
    <property type="entry name" value="WH-like_DNA-bd_sf"/>
</dbReference>
<dbReference type="EMBL" id="LWBO01000055">
    <property type="protein sequence ID" value="OQP41817.1"/>
    <property type="molecule type" value="Genomic_DNA"/>
</dbReference>
<evidence type="ECO:0000313" key="5">
    <source>
        <dbReference type="EMBL" id="OQP41817.1"/>
    </source>
</evidence>
<dbReference type="SUPFAM" id="SSF46785">
    <property type="entry name" value="Winged helix' DNA-binding domain"/>
    <property type="match status" value="1"/>
</dbReference>
<reference evidence="5 6" key="1">
    <citation type="submission" date="2016-04" db="EMBL/GenBank/DDBJ databases">
        <authorList>
            <person name="Chen L."/>
            <person name="Zhuang W."/>
            <person name="Wang G."/>
        </authorList>
    </citation>
    <scope>NUCLEOTIDE SEQUENCE [LARGE SCALE GENOMIC DNA]</scope>
    <source>
        <strain evidence="6">GR20</strain>
    </source>
</reference>
<keyword evidence="6" id="KW-1185">Reference proteome</keyword>
<evidence type="ECO:0000256" key="1">
    <source>
        <dbReference type="ARBA" id="ARBA00023015"/>
    </source>
</evidence>
<evidence type="ECO:0000256" key="2">
    <source>
        <dbReference type="ARBA" id="ARBA00023125"/>
    </source>
</evidence>
<dbReference type="InterPro" id="IPR036390">
    <property type="entry name" value="WH_DNA-bd_sf"/>
</dbReference>
<sequence length="115" mass="13259">MPRIDSNPNSCPVTRTLGYIGGKWKPLILIFLIERPERFGKLAVLLPISRKILTEQLREMEEDGLILRRSYSEKPPRVEYEITERGKSLIPILDAMKVWGNEIKEDVKRALPATD</sequence>
<protein>
    <submittedName>
        <fullName evidence="5">HxlR family transcriptional regulator</fullName>
    </submittedName>
</protein>
<dbReference type="Pfam" id="PF01638">
    <property type="entry name" value="HxlR"/>
    <property type="match status" value="1"/>
</dbReference>
<dbReference type="InterPro" id="IPR002577">
    <property type="entry name" value="HTH_HxlR"/>
</dbReference>
<accession>A0ABX3NQL9</accession>
<dbReference type="Gene3D" id="1.10.10.10">
    <property type="entry name" value="Winged helix-like DNA-binding domain superfamily/Winged helix DNA-binding domain"/>
    <property type="match status" value="1"/>
</dbReference>
<dbReference type="RefSeq" id="WP_014221011.1">
    <property type="nucleotide sequence ID" value="NZ_LWBO01000055.1"/>
</dbReference>
<gene>
    <name evidence="5" type="ORF">A4D02_14150</name>
</gene>
<dbReference type="Proteomes" id="UP000192277">
    <property type="component" value="Unassembled WGS sequence"/>
</dbReference>
<keyword evidence="3" id="KW-0804">Transcription</keyword>
<proteinExistence type="predicted"/>